<dbReference type="AlphaFoldDB" id="A0AA39T631"/>
<organism evidence="1 2">
    <name type="scientific">Acer saccharum</name>
    <name type="common">Sugar maple</name>
    <dbReference type="NCBI Taxonomy" id="4024"/>
    <lineage>
        <taxon>Eukaryota</taxon>
        <taxon>Viridiplantae</taxon>
        <taxon>Streptophyta</taxon>
        <taxon>Embryophyta</taxon>
        <taxon>Tracheophyta</taxon>
        <taxon>Spermatophyta</taxon>
        <taxon>Magnoliopsida</taxon>
        <taxon>eudicotyledons</taxon>
        <taxon>Gunneridae</taxon>
        <taxon>Pentapetalae</taxon>
        <taxon>rosids</taxon>
        <taxon>malvids</taxon>
        <taxon>Sapindales</taxon>
        <taxon>Sapindaceae</taxon>
        <taxon>Hippocastanoideae</taxon>
        <taxon>Acereae</taxon>
        <taxon>Acer</taxon>
    </lineage>
</organism>
<keyword evidence="2" id="KW-1185">Reference proteome</keyword>
<sequence length="90" mass="9916">MYVEGMEFGKDMDSERCSVSSHGTKIVYSKAQEEVMEKTRTFAAVVANGGRTKVIGAKKGTKENEVNPSQFEAHGVMHIFTHLMGCLSMN</sequence>
<gene>
    <name evidence="1" type="ORF">LWI29_037717</name>
</gene>
<dbReference type="EMBL" id="JAUESC010000003">
    <property type="protein sequence ID" value="KAK0602873.1"/>
    <property type="molecule type" value="Genomic_DNA"/>
</dbReference>
<reference evidence="1" key="1">
    <citation type="journal article" date="2022" name="Plant J.">
        <title>Strategies of tolerance reflected in two North American maple genomes.</title>
        <authorList>
            <person name="McEvoy S.L."/>
            <person name="Sezen U.U."/>
            <person name="Trouern-Trend A."/>
            <person name="McMahon S.M."/>
            <person name="Schaberg P.G."/>
            <person name="Yang J."/>
            <person name="Wegrzyn J.L."/>
            <person name="Swenson N.G."/>
        </authorList>
    </citation>
    <scope>NUCLEOTIDE SEQUENCE</scope>
    <source>
        <strain evidence="1">NS2018</strain>
    </source>
</reference>
<protein>
    <submittedName>
        <fullName evidence="1">Uncharacterized protein</fullName>
    </submittedName>
</protein>
<proteinExistence type="predicted"/>
<comment type="caution">
    <text evidence="1">The sequence shown here is derived from an EMBL/GenBank/DDBJ whole genome shotgun (WGS) entry which is preliminary data.</text>
</comment>
<dbReference type="Proteomes" id="UP001168877">
    <property type="component" value="Unassembled WGS sequence"/>
</dbReference>
<accession>A0AA39T631</accession>
<evidence type="ECO:0000313" key="1">
    <source>
        <dbReference type="EMBL" id="KAK0602873.1"/>
    </source>
</evidence>
<name>A0AA39T631_ACESA</name>
<reference evidence="1" key="2">
    <citation type="submission" date="2023-06" db="EMBL/GenBank/DDBJ databases">
        <authorList>
            <person name="Swenson N.G."/>
            <person name="Wegrzyn J.L."/>
            <person name="Mcevoy S.L."/>
        </authorList>
    </citation>
    <scope>NUCLEOTIDE SEQUENCE</scope>
    <source>
        <strain evidence="1">NS2018</strain>
        <tissue evidence="1">Leaf</tissue>
    </source>
</reference>
<evidence type="ECO:0000313" key="2">
    <source>
        <dbReference type="Proteomes" id="UP001168877"/>
    </source>
</evidence>